<dbReference type="PROSITE" id="PS50893">
    <property type="entry name" value="ABC_TRANSPORTER_2"/>
    <property type="match status" value="1"/>
</dbReference>
<reference evidence="5 6" key="1">
    <citation type="submission" date="2014-06" db="EMBL/GenBank/DDBJ databases">
        <title>Genome characterization of distinct group I Clostridium botulinum lineages.</title>
        <authorList>
            <person name="Giordani F."/>
            <person name="Anselmo A."/>
            <person name="Fillo S."/>
            <person name="Palozzi A.M."/>
            <person name="Fortunato A."/>
            <person name="Gentile B."/>
            <person name="Ciammaruconi A."/>
            <person name="Anniballi F."/>
            <person name="De Medici D."/>
            <person name="Lista F."/>
        </authorList>
    </citation>
    <scope>NUCLEOTIDE SEQUENCE [LARGE SCALE GENOMIC DNA]</scope>
    <source>
        <strain evidence="5 6">B2 450</strain>
    </source>
</reference>
<dbReference type="Proteomes" id="UP000032250">
    <property type="component" value="Unassembled WGS sequence"/>
</dbReference>
<dbReference type="GO" id="GO:0005524">
    <property type="term" value="F:ATP binding"/>
    <property type="evidence" value="ECO:0007669"/>
    <property type="project" value="UniProtKB-KW"/>
</dbReference>
<organism evidence="5 6">
    <name type="scientific">Clostridium botulinum B2 450</name>
    <dbReference type="NCBI Taxonomy" id="1379739"/>
    <lineage>
        <taxon>Bacteria</taxon>
        <taxon>Bacillati</taxon>
        <taxon>Bacillota</taxon>
        <taxon>Clostridia</taxon>
        <taxon>Eubacteriales</taxon>
        <taxon>Clostridiaceae</taxon>
        <taxon>Clostridium</taxon>
    </lineage>
</organism>
<dbReference type="EMBL" id="JXSU01000007">
    <property type="protein sequence ID" value="KIS23346.1"/>
    <property type="molecule type" value="Genomic_DNA"/>
</dbReference>
<dbReference type="PATRIC" id="fig|1379739.3.peg.1739"/>
<dbReference type="PANTHER" id="PTHR43850">
    <property type="entry name" value="ABC TRANSPORTER ATP-BINDING PROTEIN MA_4021-RELATED"/>
    <property type="match status" value="1"/>
</dbReference>
<dbReference type="PANTHER" id="PTHR43850:SF2">
    <property type="entry name" value="ABC TRANSPORTER ATP-BINDING PROTEIN MA_4021-RELATED"/>
    <property type="match status" value="1"/>
</dbReference>
<sequence length="253" mass="28807">MSFLSLKNISYKNRNNEILKGLNIDFQRGQFYVIVGPNGSGKTTLLKTIIKNIIPSKGRIELEGENLKNIKAKHLASRISYVPQNTNIELEFTCYDLVMMARNHKLKTFQSEGKEDKDIVINAMKKMEVLHLKDKTITQISGGEKQRVILARAIAQETSCIILDEPISNLDIKHQILVMKHLKKLREEGKTIITVLHDLNFALNYADYGILVSKGNVFSKGKIEDVITPKTIKEVYGVESEIIERNNKCFVIY</sequence>
<gene>
    <name evidence="5" type="ORF">N495_07010</name>
</gene>
<proteinExistence type="predicted"/>
<accession>A0A0D1BWY0</accession>
<name>A0A0D1BWY0_CLOBO</name>
<dbReference type="FunFam" id="3.40.50.300:FF:000134">
    <property type="entry name" value="Iron-enterobactin ABC transporter ATP-binding protein"/>
    <property type="match status" value="1"/>
</dbReference>
<keyword evidence="1" id="KW-0813">Transport</keyword>
<protein>
    <submittedName>
        <fullName evidence="5">Iron ABC transporter ATP-binding protein</fullName>
    </submittedName>
</protein>
<evidence type="ECO:0000256" key="1">
    <source>
        <dbReference type="ARBA" id="ARBA00022448"/>
    </source>
</evidence>
<dbReference type="PROSITE" id="PS00211">
    <property type="entry name" value="ABC_TRANSPORTER_1"/>
    <property type="match status" value="1"/>
</dbReference>
<dbReference type="InterPro" id="IPR003439">
    <property type="entry name" value="ABC_transporter-like_ATP-bd"/>
</dbReference>
<evidence type="ECO:0000256" key="2">
    <source>
        <dbReference type="ARBA" id="ARBA00022741"/>
    </source>
</evidence>
<comment type="caution">
    <text evidence="5">The sequence shown here is derived from an EMBL/GenBank/DDBJ whole genome shotgun (WGS) entry which is preliminary data.</text>
</comment>
<evidence type="ECO:0000313" key="6">
    <source>
        <dbReference type="Proteomes" id="UP000032250"/>
    </source>
</evidence>
<evidence type="ECO:0000256" key="3">
    <source>
        <dbReference type="ARBA" id="ARBA00022840"/>
    </source>
</evidence>
<evidence type="ECO:0000259" key="4">
    <source>
        <dbReference type="PROSITE" id="PS50893"/>
    </source>
</evidence>
<dbReference type="InterPro" id="IPR017871">
    <property type="entry name" value="ABC_transporter-like_CS"/>
</dbReference>
<dbReference type="CDD" id="cd03214">
    <property type="entry name" value="ABC_Iron-Siderophores_B12_Hemin"/>
    <property type="match status" value="1"/>
</dbReference>
<dbReference type="Pfam" id="PF00005">
    <property type="entry name" value="ABC_tran"/>
    <property type="match status" value="1"/>
</dbReference>
<keyword evidence="2" id="KW-0547">Nucleotide-binding</keyword>
<dbReference type="HOGENOM" id="CLU_000604_1_11_9"/>
<dbReference type="RefSeq" id="WP_042385240.1">
    <property type="nucleotide sequence ID" value="NZ_JXSU01000007.1"/>
</dbReference>
<dbReference type="SUPFAM" id="SSF52540">
    <property type="entry name" value="P-loop containing nucleoside triphosphate hydrolases"/>
    <property type="match status" value="1"/>
</dbReference>
<dbReference type="AlphaFoldDB" id="A0A0D1BWY0"/>
<feature type="domain" description="ABC transporter" evidence="4">
    <location>
        <begin position="4"/>
        <end position="239"/>
    </location>
</feature>
<dbReference type="GO" id="GO:0016887">
    <property type="term" value="F:ATP hydrolysis activity"/>
    <property type="evidence" value="ECO:0007669"/>
    <property type="project" value="InterPro"/>
</dbReference>
<dbReference type="Gene3D" id="3.40.50.300">
    <property type="entry name" value="P-loop containing nucleotide triphosphate hydrolases"/>
    <property type="match status" value="1"/>
</dbReference>
<evidence type="ECO:0000313" key="5">
    <source>
        <dbReference type="EMBL" id="KIS23346.1"/>
    </source>
</evidence>
<dbReference type="InterPro" id="IPR003593">
    <property type="entry name" value="AAA+_ATPase"/>
</dbReference>
<dbReference type="InterPro" id="IPR027417">
    <property type="entry name" value="P-loop_NTPase"/>
</dbReference>
<dbReference type="SMART" id="SM00382">
    <property type="entry name" value="AAA"/>
    <property type="match status" value="1"/>
</dbReference>
<dbReference type="OrthoDB" id="9799337at2"/>
<keyword evidence="3 5" id="KW-0067">ATP-binding</keyword>